<dbReference type="OrthoDB" id="8360902at2"/>
<dbReference type="AlphaFoldDB" id="A0A504U219"/>
<comment type="caution">
    <text evidence="2">The sequence shown here is derived from an EMBL/GenBank/DDBJ whole genome shotgun (WGS) entry which is preliminary data.</text>
</comment>
<reference evidence="2 3" key="1">
    <citation type="submission" date="2019-06" db="EMBL/GenBank/DDBJ databases">
        <title>Rhizobium sp. CL12 isolated from roots of soybean.</title>
        <authorList>
            <person name="Wang C."/>
        </authorList>
    </citation>
    <scope>NUCLEOTIDE SEQUENCE [LARGE SCALE GENOMIC DNA]</scope>
    <source>
        <strain evidence="2 3">CL12</strain>
    </source>
</reference>
<dbReference type="EMBL" id="VFYP01000009">
    <property type="protein sequence ID" value="TPP03976.1"/>
    <property type="molecule type" value="Genomic_DNA"/>
</dbReference>
<organism evidence="2 3">
    <name type="scientific">Rhizobium glycinendophyticum</name>
    <dbReference type="NCBI Taxonomy" id="2589807"/>
    <lineage>
        <taxon>Bacteria</taxon>
        <taxon>Pseudomonadati</taxon>
        <taxon>Pseudomonadota</taxon>
        <taxon>Alphaproteobacteria</taxon>
        <taxon>Hyphomicrobiales</taxon>
        <taxon>Rhizobiaceae</taxon>
        <taxon>Rhizobium/Agrobacterium group</taxon>
        <taxon>Rhizobium</taxon>
    </lineage>
</organism>
<dbReference type="RefSeq" id="WP_140832543.1">
    <property type="nucleotide sequence ID" value="NZ_VFYP01000009.1"/>
</dbReference>
<feature type="chain" id="PRO_5021266093" evidence="1">
    <location>
        <begin position="25"/>
        <end position="169"/>
    </location>
</feature>
<evidence type="ECO:0000256" key="1">
    <source>
        <dbReference type="SAM" id="SignalP"/>
    </source>
</evidence>
<dbReference type="Proteomes" id="UP000316429">
    <property type="component" value="Unassembled WGS sequence"/>
</dbReference>
<keyword evidence="3" id="KW-1185">Reference proteome</keyword>
<name>A0A504U219_9HYPH</name>
<evidence type="ECO:0000313" key="3">
    <source>
        <dbReference type="Proteomes" id="UP000316429"/>
    </source>
</evidence>
<keyword evidence="1" id="KW-0732">Signal</keyword>
<evidence type="ECO:0000313" key="2">
    <source>
        <dbReference type="EMBL" id="TPP03976.1"/>
    </source>
</evidence>
<proteinExistence type="predicted"/>
<gene>
    <name evidence="2" type="ORF">FJQ55_23095</name>
</gene>
<feature type="signal peptide" evidence="1">
    <location>
        <begin position="1"/>
        <end position="24"/>
    </location>
</feature>
<protein>
    <submittedName>
        <fullName evidence="2">Uncharacterized protein</fullName>
    </submittedName>
</protein>
<sequence>MTTNRPSALHVAVLVLLAAPAVHAASDCQAIFDAYAAQAKVPAMQKTVTTPGMTDAVQLIVTQDVMFSRVGPNDAWTKNVIDDAMRKVMEKGAPTPETVNQCRLVGRQAAEGMAGTAYEFAPYQASGNVPGEMITVLIDDETGLPVSEKALKAGTVATIVYDGVSVPVQ</sequence>
<accession>A0A504U219</accession>